<evidence type="ECO:0000256" key="2">
    <source>
        <dbReference type="ARBA" id="ARBA00010752"/>
    </source>
</evidence>
<evidence type="ECO:0000313" key="15">
    <source>
        <dbReference type="Proteomes" id="UP001431131"/>
    </source>
</evidence>
<comment type="subunit">
    <text evidence="10">Forms a ring-shaped head-to-tail homodimer around DNA.</text>
</comment>
<dbReference type="SUPFAM" id="SSF55979">
    <property type="entry name" value="DNA clamp"/>
    <property type="match status" value="3"/>
</dbReference>
<feature type="domain" description="DNA polymerase III beta sliding clamp N-terminal" evidence="11">
    <location>
        <begin position="1"/>
        <end position="126"/>
    </location>
</feature>
<dbReference type="CDD" id="cd00140">
    <property type="entry name" value="beta_clamp"/>
    <property type="match status" value="1"/>
</dbReference>
<feature type="domain" description="DNA polymerase III beta sliding clamp C-terminal" evidence="13">
    <location>
        <begin position="252"/>
        <end position="374"/>
    </location>
</feature>
<name>A0AAW5E2Z9_9BACI</name>
<evidence type="ECO:0000259" key="12">
    <source>
        <dbReference type="Pfam" id="PF02767"/>
    </source>
</evidence>
<keyword evidence="15" id="KW-1185">Reference proteome</keyword>
<gene>
    <name evidence="14" type="primary">dnaN</name>
    <name evidence="14" type="ORF">MJG50_03420</name>
</gene>
<dbReference type="RefSeq" id="WP_240252724.1">
    <property type="nucleotide sequence ID" value="NZ_JAKTTI010000003.1"/>
</dbReference>
<dbReference type="GO" id="GO:0006271">
    <property type="term" value="P:DNA strand elongation involved in DNA replication"/>
    <property type="evidence" value="ECO:0007669"/>
    <property type="project" value="TreeGrafter"/>
</dbReference>
<dbReference type="Gene3D" id="3.70.10.10">
    <property type="match status" value="1"/>
</dbReference>
<dbReference type="GO" id="GO:0003887">
    <property type="term" value="F:DNA-directed DNA polymerase activity"/>
    <property type="evidence" value="ECO:0007669"/>
    <property type="project" value="UniProtKB-UniRule"/>
</dbReference>
<dbReference type="InterPro" id="IPR001001">
    <property type="entry name" value="DNA_polIII_beta"/>
</dbReference>
<dbReference type="GO" id="GO:0003677">
    <property type="term" value="F:DNA binding"/>
    <property type="evidence" value="ECO:0007669"/>
    <property type="project" value="UniProtKB-UniRule"/>
</dbReference>
<organism evidence="14 15">
    <name type="scientific">Fredinandcohnia quinoae</name>
    <dbReference type="NCBI Taxonomy" id="2918902"/>
    <lineage>
        <taxon>Bacteria</taxon>
        <taxon>Bacillati</taxon>
        <taxon>Bacillota</taxon>
        <taxon>Bacilli</taxon>
        <taxon>Bacillales</taxon>
        <taxon>Bacillaceae</taxon>
        <taxon>Fredinandcohnia</taxon>
    </lineage>
</organism>
<proteinExistence type="inferred from homology"/>
<dbReference type="Gene3D" id="3.10.150.10">
    <property type="entry name" value="DNA Polymerase III, subunit A, domain 2"/>
    <property type="match status" value="1"/>
</dbReference>
<dbReference type="Pfam" id="PF02767">
    <property type="entry name" value="DNA_pol3_beta_2"/>
    <property type="match status" value="1"/>
</dbReference>
<keyword evidence="6 10" id="KW-0548">Nucleotidyltransferase</keyword>
<evidence type="ECO:0000256" key="4">
    <source>
        <dbReference type="ARBA" id="ARBA00022490"/>
    </source>
</evidence>
<protein>
    <recommendedName>
        <fullName evidence="3 10">Beta sliding clamp</fullName>
    </recommendedName>
</protein>
<dbReference type="InterPro" id="IPR022634">
    <property type="entry name" value="DNA_polIII_beta_N"/>
</dbReference>
<dbReference type="InterPro" id="IPR022637">
    <property type="entry name" value="DNA_polIII_beta_cen"/>
</dbReference>
<keyword evidence="5 10" id="KW-0808">Transferase</keyword>
<evidence type="ECO:0000256" key="8">
    <source>
        <dbReference type="ARBA" id="ARBA00022932"/>
    </source>
</evidence>
<keyword evidence="7 10" id="KW-0235">DNA replication</keyword>
<evidence type="ECO:0000259" key="13">
    <source>
        <dbReference type="Pfam" id="PF02768"/>
    </source>
</evidence>
<dbReference type="EMBL" id="JAKTTI010000003">
    <property type="protein sequence ID" value="MCH1624366.1"/>
    <property type="molecule type" value="Genomic_DNA"/>
</dbReference>
<dbReference type="InterPro" id="IPR022635">
    <property type="entry name" value="DNA_polIII_beta_C"/>
</dbReference>
<sequence length="376" mass="41668">MEFIINHETFNQAISEVSKAVSSKTPFPILTGIKIIADTNQLTVIGSNSDIIIEKIIPLEYDGVKVLEVLNRGSVVISAKYLSEIAKKLPNDIHIKGNEKQIITIQSDDIVTTLHGFNSEEYPMLPKMVETPSTRMAIHDLIELIKQTVFATSKNETRPVLTGVHMSFQENKLTCAATNSHRLALSEITIESNVNGSVIIPSSALHELLKLMNPNQGEIEIYISTSYIVFKSSSMTLFSRLIEGNYPNVVGLIPHESETAITMNTKQLLKGIDRACLFASDWKNNNVMLEMKDASKLKISSNSTEIGRIEEYQPILSSVGCNELSISLDGNFLMDALKVIKEEEVKISFGGSMRPVLIEPVNNSSQLQLISPVRTY</sequence>
<dbReference type="NCBIfam" id="TIGR00663">
    <property type="entry name" value="dnan"/>
    <property type="match status" value="1"/>
</dbReference>
<evidence type="ECO:0000256" key="7">
    <source>
        <dbReference type="ARBA" id="ARBA00022705"/>
    </source>
</evidence>
<reference evidence="14" key="1">
    <citation type="submission" date="2022-02" db="EMBL/GenBank/DDBJ databases">
        <title>Fredinandcohnia quinoae sp. nov. isolated from Chenopodium quinoa seeds.</title>
        <authorList>
            <person name="Saati-Santamaria Z."/>
            <person name="Flores-Felix J.D."/>
            <person name="Igual J.M."/>
            <person name="Velazquez E."/>
            <person name="Garcia-Fraile P."/>
            <person name="Martinez-Molina E."/>
        </authorList>
    </citation>
    <scope>NUCLEOTIDE SEQUENCE</scope>
    <source>
        <strain evidence="14">SECRCQ15</strain>
    </source>
</reference>
<dbReference type="PANTHER" id="PTHR30478:SF0">
    <property type="entry name" value="BETA SLIDING CLAMP"/>
    <property type="match status" value="1"/>
</dbReference>
<dbReference type="SMART" id="SM00480">
    <property type="entry name" value="POL3Bc"/>
    <property type="match status" value="1"/>
</dbReference>
<keyword evidence="8 10" id="KW-0239">DNA-directed DNA polymerase</keyword>
<dbReference type="InterPro" id="IPR046938">
    <property type="entry name" value="DNA_clamp_sf"/>
</dbReference>
<evidence type="ECO:0000259" key="11">
    <source>
        <dbReference type="Pfam" id="PF00712"/>
    </source>
</evidence>
<accession>A0AAW5E2Z9</accession>
<dbReference type="Proteomes" id="UP001431131">
    <property type="component" value="Unassembled WGS sequence"/>
</dbReference>
<keyword evidence="4 10" id="KW-0963">Cytoplasm</keyword>
<dbReference type="Pfam" id="PF02768">
    <property type="entry name" value="DNA_pol3_beta_3"/>
    <property type="match status" value="1"/>
</dbReference>
<evidence type="ECO:0000313" key="14">
    <source>
        <dbReference type="EMBL" id="MCH1624366.1"/>
    </source>
</evidence>
<comment type="similarity">
    <text evidence="2 10">Belongs to the beta sliding clamp family.</text>
</comment>
<keyword evidence="9" id="KW-0238">DNA-binding</keyword>
<evidence type="ECO:0000256" key="6">
    <source>
        <dbReference type="ARBA" id="ARBA00022695"/>
    </source>
</evidence>
<comment type="function">
    <text evidence="10">Confers DNA tethering and processivity to DNA polymerases and other proteins. Acts as a clamp, forming a ring around DNA (a reaction catalyzed by the clamp-loading complex) which diffuses in an ATP-independent manner freely and bidirectionally along dsDNA. Initially characterized for its ability to contact the catalytic subunit of DNA polymerase III (Pol III), a complex, multichain enzyme responsible for most of the replicative synthesis in bacteria; Pol III exhibits 3'-5' exonuclease proofreading activity. The beta chain is required for initiation of replication as well as for processivity of DNA replication.</text>
</comment>
<dbReference type="GO" id="GO:0008408">
    <property type="term" value="F:3'-5' exonuclease activity"/>
    <property type="evidence" value="ECO:0007669"/>
    <property type="project" value="InterPro"/>
</dbReference>
<comment type="subcellular location">
    <subcellularLocation>
        <location evidence="1 10">Cytoplasm</location>
    </subcellularLocation>
</comment>
<dbReference type="AlphaFoldDB" id="A0AAW5E2Z9"/>
<dbReference type="GO" id="GO:0005737">
    <property type="term" value="C:cytoplasm"/>
    <property type="evidence" value="ECO:0007669"/>
    <property type="project" value="UniProtKB-SubCell"/>
</dbReference>
<dbReference type="PANTHER" id="PTHR30478">
    <property type="entry name" value="DNA POLYMERASE III SUBUNIT BETA"/>
    <property type="match status" value="1"/>
</dbReference>
<evidence type="ECO:0000256" key="10">
    <source>
        <dbReference type="PIRNR" id="PIRNR000804"/>
    </source>
</evidence>
<comment type="caution">
    <text evidence="14">The sequence shown here is derived from an EMBL/GenBank/DDBJ whole genome shotgun (WGS) entry which is preliminary data.</text>
</comment>
<evidence type="ECO:0000256" key="1">
    <source>
        <dbReference type="ARBA" id="ARBA00004496"/>
    </source>
</evidence>
<dbReference type="Pfam" id="PF00712">
    <property type="entry name" value="DNA_pol3_beta"/>
    <property type="match status" value="1"/>
</dbReference>
<evidence type="ECO:0000256" key="9">
    <source>
        <dbReference type="ARBA" id="ARBA00023125"/>
    </source>
</evidence>
<feature type="domain" description="DNA polymerase III beta sliding clamp central" evidence="12">
    <location>
        <begin position="140"/>
        <end position="248"/>
    </location>
</feature>
<dbReference type="PIRSF" id="PIRSF000804">
    <property type="entry name" value="DNA_pol_III_b"/>
    <property type="match status" value="1"/>
</dbReference>
<evidence type="ECO:0000256" key="3">
    <source>
        <dbReference type="ARBA" id="ARBA00021035"/>
    </source>
</evidence>
<evidence type="ECO:0000256" key="5">
    <source>
        <dbReference type="ARBA" id="ARBA00022679"/>
    </source>
</evidence>
<dbReference type="GO" id="GO:0009360">
    <property type="term" value="C:DNA polymerase III complex"/>
    <property type="evidence" value="ECO:0007669"/>
    <property type="project" value="InterPro"/>
</dbReference>